<dbReference type="InterPro" id="IPR036412">
    <property type="entry name" value="HAD-like_sf"/>
</dbReference>
<dbReference type="PANTHER" id="PTHR43344">
    <property type="entry name" value="PHOSPHOSERINE PHOSPHATASE"/>
    <property type="match status" value="1"/>
</dbReference>
<organism evidence="4 5">
    <name type="scientific">Sandaracinus amylolyticus</name>
    <dbReference type="NCBI Taxonomy" id="927083"/>
    <lineage>
        <taxon>Bacteria</taxon>
        <taxon>Pseudomonadati</taxon>
        <taxon>Myxococcota</taxon>
        <taxon>Polyangia</taxon>
        <taxon>Polyangiales</taxon>
        <taxon>Sandaracinaceae</taxon>
        <taxon>Sandaracinus</taxon>
    </lineage>
</organism>
<dbReference type="PANTHER" id="PTHR43344:SF13">
    <property type="entry name" value="PHOSPHATASE RV3661-RELATED"/>
    <property type="match status" value="1"/>
</dbReference>
<dbReference type="KEGG" id="samy:DB32_003330"/>
<evidence type="ECO:0000313" key="5">
    <source>
        <dbReference type="Proteomes" id="UP000034883"/>
    </source>
</evidence>
<keyword evidence="5" id="KW-1185">Reference proteome</keyword>
<evidence type="ECO:0000256" key="1">
    <source>
        <dbReference type="ARBA" id="ARBA00022723"/>
    </source>
</evidence>
<dbReference type="CDD" id="cd02612">
    <property type="entry name" value="HAD_PGPPase"/>
    <property type="match status" value="1"/>
</dbReference>
<keyword evidence="1" id="KW-0479">Metal-binding</keyword>
<dbReference type="GO" id="GO:0016787">
    <property type="term" value="F:hydrolase activity"/>
    <property type="evidence" value="ECO:0007669"/>
    <property type="project" value="UniProtKB-KW"/>
</dbReference>
<keyword evidence="2" id="KW-0378">Hydrolase</keyword>
<keyword evidence="3" id="KW-0460">Magnesium</keyword>
<dbReference type="GO" id="GO:0046872">
    <property type="term" value="F:metal ion binding"/>
    <property type="evidence" value="ECO:0007669"/>
    <property type="project" value="UniProtKB-KW"/>
</dbReference>
<dbReference type="NCBIfam" id="TIGR01490">
    <property type="entry name" value="HAD-SF-IB-hyp1"/>
    <property type="match status" value="1"/>
</dbReference>
<proteinExistence type="predicted"/>
<dbReference type="Gene3D" id="1.20.1440.100">
    <property type="entry name" value="SG protein - dephosphorylation function"/>
    <property type="match status" value="1"/>
</dbReference>
<dbReference type="InterPro" id="IPR006385">
    <property type="entry name" value="HAD_hydro_SerB1"/>
</dbReference>
<dbReference type="Proteomes" id="UP000034883">
    <property type="component" value="Chromosome"/>
</dbReference>
<evidence type="ECO:0000313" key="4">
    <source>
        <dbReference type="EMBL" id="AKF06181.1"/>
    </source>
</evidence>
<gene>
    <name evidence="4" type="ORF">DB32_003330</name>
</gene>
<dbReference type="Gene3D" id="3.40.50.1000">
    <property type="entry name" value="HAD superfamily/HAD-like"/>
    <property type="match status" value="1"/>
</dbReference>
<dbReference type="AlphaFoldDB" id="A0A0F6W309"/>
<dbReference type="InterPro" id="IPR023214">
    <property type="entry name" value="HAD_sf"/>
</dbReference>
<dbReference type="InterPro" id="IPR050582">
    <property type="entry name" value="HAD-like_SerB"/>
</dbReference>
<protein>
    <submittedName>
        <fullName evidence="4">Phosphoserine phosphatase</fullName>
    </submittedName>
</protein>
<dbReference type="SUPFAM" id="SSF56784">
    <property type="entry name" value="HAD-like"/>
    <property type="match status" value="1"/>
</dbReference>
<dbReference type="EMBL" id="CP011125">
    <property type="protein sequence ID" value="AKF06181.1"/>
    <property type="molecule type" value="Genomic_DNA"/>
</dbReference>
<reference evidence="4 5" key="1">
    <citation type="submission" date="2015-03" db="EMBL/GenBank/DDBJ databases">
        <title>Genome assembly of Sandaracinus amylolyticus DSM 53668.</title>
        <authorList>
            <person name="Sharma G."/>
            <person name="Subramanian S."/>
        </authorList>
    </citation>
    <scope>NUCLEOTIDE SEQUENCE [LARGE SCALE GENOMIC DNA]</scope>
    <source>
        <strain evidence="4 5">DSM 53668</strain>
    </source>
</reference>
<evidence type="ECO:0000256" key="3">
    <source>
        <dbReference type="ARBA" id="ARBA00022842"/>
    </source>
</evidence>
<dbReference type="Pfam" id="PF12710">
    <property type="entry name" value="HAD"/>
    <property type="match status" value="1"/>
</dbReference>
<dbReference type="STRING" id="927083.DB32_003330"/>
<accession>A0A0F6W309</accession>
<dbReference type="NCBIfam" id="TIGR01488">
    <property type="entry name" value="HAD-SF-IB"/>
    <property type="match status" value="1"/>
</dbReference>
<sequence>MDMKTRAAFFDMDKTLVRVNTGRLYASWRFSRGETRLRDLLRVSWWSLQYTLGVVDADAVSRYAARALAGLEERAFADECRAWYASAVRPHVTGRARSEVERRHRDGYVVAILTGSSPYVAGPLADELGIDHVISSRLVVNDGCFTGDVEALCYGPGKVTRALEWSALHGIDLAASAFYTDSLSDLPMLERVGEPRIVNPDPRLRALAKSRGWPIEIWT</sequence>
<evidence type="ECO:0000256" key="2">
    <source>
        <dbReference type="ARBA" id="ARBA00022801"/>
    </source>
</evidence>
<name>A0A0F6W309_9BACT</name>